<dbReference type="InterPro" id="IPR000683">
    <property type="entry name" value="Gfo/Idh/MocA-like_OxRdtase_N"/>
</dbReference>
<dbReference type="SUPFAM" id="SSF55347">
    <property type="entry name" value="Glyceraldehyde-3-phosphate dehydrogenase-like, C-terminal domain"/>
    <property type="match status" value="1"/>
</dbReference>
<dbReference type="Gene3D" id="3.30.360.10">
    <property type="entry name" value="Dihydrodipicolinate Reductase, domain 2"/>
    <property type="match status" value="1"/>
</dbReference>
<dbReference type="InterPro" id="IPR055170">
    <property type="entry name" value="GFO_IDH_MocA-like_dom"/>
</dbReference>
<dbReference type="InterPro" id="IPR036291">
    <property type="entry name" value="NAD(P)-bd_dom_sf"/>
</dbReference>
<dbReference type="Pfam" id="PF01408">
    <property type="entry name" value="GFO_IDH_MocA"/>
    <property type="match status" value="1"/>
</dbReference>
<dbReference type="SUPFAM" id="SSF51735">
    <property type="entry name" value="NAD(P)-binding Rossmann-fold domains"/>
    <property type="match status" value="1"/>
</dbReference>
<comment type="caution">
    <text evidence="3">The sequence shown here is derived from an EMBL/GenBank/DDBJ whole genome shotgun (WGS) entry which is preliminary data.</text>
</comment>
<name>A0A926DTS1_9FIRM</name>
<dbReference type="GO" id="GO:0000166">
    <property type="term" value="F:nucleotide binding"/>
    <property type="evidence" value="ECO:0007669"/>
    <property type="project" value="InterPro"/>
</dbReference>
<accession>A0A926DTS1</accession>
<evidence type="ECO:0000259" key="1">
    <source>
        <dbReference type="Pfam" id="PF01408"/>
    </source>
</evidence>
<dbReference type="PANTHER" id="PTHR43708:SF8">
    <property type="entry name" value="OXIDOREDUCTASE"/>
    <property type="match status" value="1"/>
</dbReference>
<evidence type="ECO:0000313" key="3">
    <source>
        <dbReference type="EMBL" id="MBC8544531.1"/>
    </source>
</evidence>
<gene>
    <name evidence="3" type="ORF">H8730_13370</name>
</gene>
<dbReference type="Pfam" id="PF22725">
    <property type="entry name" value="GFO_IDH_MocA_C3"/>
    <property type="match status" value="1"/>
</dbReference>
<sequence length="351" mass="39559">MAYNLAIVGYGGMGSWHHRNIQDHVPEIQVTGAYDVREEARTLAAANGLKVYDSLEALLADKTLDIITVAVPNNFHRDISIAAMRRGKNVICEKPVAMNARELEEIIAVRDETGRLFSIHQNRRWDKDYRTIKQILADKTIGTPYFIESRVQGSRRSLHGWRGHKVNGGGMVLDWGVHLLDQLLDLIDSKVTQVYGQLFSIFSDEVDDNFKAVIRFENGVSAMMEIATNCFITQPRWHMSCTDGTVQIDGWGREGKMIRLLTDDDMGWEDEIVYTAAGPTRTMAPRPVHTTQELELPDVPAEWSSYYKNIAGVLDGREDLIVKPEQALRVMKGIDLIFQSNEKGVGLACRI</sequence>
<reference evidence="3" key="1">
    <citation type="submission" date="2020-08" db="EMBL/GenBank/DDBJ databases">
        <title>Genome public.</title>
        <authorList>
            <person name="Liu C."/>
            <person name="Sun Q."/>
        </authorList>
    </citation>
    <scope>NUCLEOTIDE SEQUENCE</scope>
    <source>
        <strain evidence="3">NSJ-32</strain>
    </source>
</reference>
<feature type="domain" description="Gfo/Idh/MocA-like oxidoreductase N-terminal" evidence="1">
    <location>
        <begin position="4"/>
        <end position="119"/>
    </location>
</feature>
<evidence type="ECO:0000259" key="2">
    <source>
        <dbReference type="Pfam" id="PF22725"/>
    </source>
</evidence>
<keyword evidence="4" id="KW-1185">Reference proteome</keyword>
<dbReference type="Proteomes" id="UP000657006">
    <property type="component" value="Unassembled WGS sequence"/>
</dbReference>
<organism evidence="3 4">
    <name type="scientific">Bianquea renquensis</name>
    <dbReference type="NCBI Taxonomy" id="2763661"/>
    <lineage>
        <taxon>Bacteria</taxon>
        <taxon>Bacillati</taxon>
        <taxon>Bacillota</taxon>
        <taxon>Clostridia</taxon>
        <taxon>Eubacteriales</taxon>
        <taxon>Bianqueaceae</taxon>
        <taxon>Bianquea</taxon>
    </lineage>
</organism>
<dbReference type="EMBL" id="JACRSQ010000024">
    <property type="protein sequence ID" value="MBC8544531.1"/>
    <property type="molecule type" value="Genomic_DNA"/>
</dbReference>
<dbReference type="Gene3D" id="3.40.50.720">
    <property type="entry name" value="NAD(P)-binding Rossmann-like Domain"/>
    <property type="match status" value="1"/>
</dbReference>
<dbReference type="RefSeq" id="WP_249289941.1">
    <property type="nucleotide sequence ID" value="NZ_JACRSQ010000024.1"/>
</dbReference>
<dbReference type="PANTHER" id="PTHR43708">
    <property type="entry name" value="CONSERVED EXPRESSED OXIDOREDUCTASE (EUROFUNG)"/>
    <property type="match status" value="1"/>
</dbReference>
<dbReference type="InterPro" id="IPR051317">
    <property type="entry name" value="Gfo/Idh/MocA_oxidoreduct"/>
</dbReference>
<protein>
    <submittedName>
        <fullName evidence="3">Gfo/Idh/MocA family oxidoreductase</fullName>
    </submittedName>
</protein>
<feature type="domain" description="GFO/IDH/MocA-like oxidoreductase" evidence="2">
    <location>
        <begin position="129"/>
        <end position="246"/>
    </location>
</feature>
<evidence type="ECO:0000313" key="4">
    <source>
        <dbReference type="Proteomes" id="UP000657006"/>
    </source>
</evidence>
<dbReference type="AlphaFoldDB" id="A0A926DTS1"/>
<proteinExistence type="predicted"/>